<sequence>MPGRLLTRGMIAGIIGALLAFIFAKIFGEPQINLAIAFEKAQDIAAGTTPEPEIVSRSIQASFGLLIAAIMYGTAYGGIFALIFSFAYGRIGQFSARTLSLVIAMMSFIIFVLLPDLKYPPNPPAVGLSTTINYRTETYFGIIILSLCSFAAALMCSIPLIKRFGKWNGTIITTLIFISLTWLVQNQMPDINEVPAHFPAVVLWRFREAAIGMQLVLWSTIGLVFGALASHVLEKNNATT</sequence>
<dbReference type="Proteomes" id="UP000316313">
    <property type="component" value="Chromosome"/>
</dbReference>
<dbReference type="InterPro" id="IPR012666">
    <property type="entry name" value="CbtA_put"/>
</dbReference>
<feature type="transmembrane region" description="Helical" evidence="1">
    <location>
        <begin position="99"/>
        <end position="119"/>
    </location>
</feature>
<dbReference type="Pfam" id="PF09490">
    <property type="entry name" value="CbtA"/>
    <property type="match status" value="1"/>
</dbReference>
<dbReference type="AlphaFoldDB" id="A0A4Y6UJG8"/>
<evidence type="ECO:0008006" key="4">
    <source>
        <dbReference type="Google" id="ProtNLM"/>
    </source>
</evidence>
<dbReference type="OrthoDB" id="6851830at2"/>
<gene>
    <name evidence="2" type="ORF">E3D00_09325</name>
</gene>
<feature type="transmembrane region" description="Helical" evidence="1">
    <location>
        <begin position="167"/>
        <end position="185"/>
    </location>
</feature>
<accession>A0A4Y6UJG8</accession>
<evidence type="ECO:0000313" key="2">
    <source>
        <dbReference type="EMBL" id="QDH17743.1"/>
    </source>
</evidence>
<feature type="transmembrane region" description="Helical" evidence="1">
    <location>
        <begin position="211"/>
        <end position="233"/>
    </location>
</feature>
<keyword evidence="1" id="KW-1133">Transmembrane helix</keyword>
<name>A0A4Y6UJG8_9PROT</name>
<keyword evidence="1" id="KW-0472">Membrane</keyword>
<dbReference type="KEGG" id="ssam:E3D00_09325"/>
<dbReference type="EMBL" id="CP038141">
    <property type="protein sequence ID" value="QDH17743.1"/>
    <property type="molecule type" value="Genomic_DNA"/>
</dbReference>
<feature type="transmembrane region" description="Helical" evidence="1">
    <location>
        <begin position="139"/>
        <end position="160"/>
    </location>
</feature>
<proteinExistence type="predicted"/>
<keyword evidence="3" id="KW-1185">Reference proteome</keyword>
<organism evidence="2 3">
    <name type="scientific">Swingsia samuiensis</name>
    <dbReference type="NCBI Taxonomy" id="1293412"/>
    <lineage>
        <taxon>Bacteria</taxon>
        <taxon>Pseudomonadati</taxon>
        <taxon>Pseudomonadota</taxon>
        <taxon>Alphaproteobacteria</taxon>
        <taxon>Acetobacterales</taxon>
        <taxon>Acetobacteraceae</taxon>
        <taxon>Swingsia</taxon>
    </lineage>
</organism>
<feature type="transmembrane region" description="Helical" evidence="1">
    <location>
        <begin position="63"/>
        <end position="87"/>
    </location>
</feature>
<keyword evidence="1" id="KW-0812">Transmembrane</keyword>
<evidence type="ECO:0000256" key="1">
    <source>
        <dbReference type="SAM" id="Phobius"/>
    </source>
</evidence>
<protein>
    <recommendedName>
        <fullName evidence="4">CbtA family protein</fullName>
    </recommendedName>
</protein>
<evidence type="ECO:0000313" key="3">
    <source>
        <dbReference type="Proteomes" id="UP000316313"/>
    </source>
</evidence>
<reference evidence="2 3" key="1">
    <citation type="submission" date="2019-03" db="EMBL/GenBank/DDBJ databases">
        <title>The complete genome sequence of Swingsia samuiensis NBRC107927(T).</title>
        <authorList>
            <person name="Chua K.-O."/>
            <person name="Chan K.-G."/>
            <person name="See-Too W.-S."/>
        </authorList>
    </citation>
    <scope>NUCLEOTIDE SEQUENCE [LARGE SCALE GENOMIC DNA]</scope>
    <source>
        <strain evidence="2 3">AH83</strain>
    </source>
</reference>
<dbReference type="RefSeq" id="WP_141461983.1">
    <property type="nucleotide sequence ID" value="NZ_CP038141.1"/>
</dbReference>